<name>A0ABV0JF77_9CYAN</name>
<evidence type="ECO:0000313" key="3">
    <source>
        <dbReference type="Proteomes" id="UP001464891"/>
    </source>
</evidence>
<protein>
    <recommendedName>
        <fullName evidence="1">HipA-like kinase domain-containing protein</fullName>
    </recommendedName>
</protein>
<gene>
    <name evidence="2" type="ORF">NC998_25320</name>
</gene>
<reference evidence="2 3" key="1">
    <citation type="submission" date="2022-04" db="EMBL/GenBank/DDBJ databases">
        <title>Positive selection, recombination, and allopatry shape intraspecific diversity of widespread and dominant cyanobacteria.</title>
        <authorList>
            <person name="Wei J."/>
            <person name="Shu W."/>
            <person name="Hu C."/>
        </authorList>
    </citation>
    <scope>NUCLEOTIDE SEQUENCE [LARGE SCALE GENOMIC DNA]</scope>
    <source>
        <strain evidence="2 3">GB2-A4</strain>
    </source>
</reference>
<evidence type="ECO:0000259" key="1">
    <source>
        <dbReference type="Pfam" id="PF20613"/>
    </source>
</evidence>
<sequence length="260" mass="29140">MSNNSNNVIGEAGWDLALEELLRSPEDPILLLDFGGQDWRSAARPVLARGIDQKQYIVKGKQAGRQIVNDQIVARLGVAMGAPVGEPKIVEISPDLLELYPQYDFLKPGTAHATRFISNCSDDREPIQFAQHTDNRARFALLSVLFGWVYSQDKQFLYQKHYPNLVYSVDHGHFFPNGPQWTIANLRTISRAEVDPDLVSVCGLNQDEVKSALLMLAGVTEATIIQAVASPPNEWGLTMEERIVLVEYLLRRQQELLDAL</sequence>
<accession>A0ABV0JF77</accession>
<feature type="domain" description="HipA-like kinase" evidence="1">
    <location>
        <begin position="42"/>
        <end position="171"/>
    </location>
</feature>
<dbReference type="InterPro" id="IPR046748">
    <property type="entry name" value="HipA_2"/>
</dbReference>
<proteinExistence type="predicted"/>
<keyword evidence="3" id="KW-1185">Reference proteome</keyword>
<organism evidence="2 3">
    <name type="scientific">Trichocoleus desertorum GB2-A4</name>
    <dbReference type="NCBI Taxonomy" id="2933944"/>
    <lineage>
        <taxon>Bacteria</taxon>
        <taxon>Bacillati</taxon>
        <taxon>Cyanobacteriota</taxon>
        <taxon>Cyanophyceae</taxon>
        <taxon>Leptolyngbyales</taxon>
        <taxon>Trichocoleusaceae</taxon>
        <taxon>Trichocoleus</taxon>
    </lineage>
</organism>
<dbReference type="Proteomes" id="UP001464891">
    <property type="component" value="Unassembled WGS sequence"/>
</dbReference>
<evidence type="ECO:0000313" key="2">
    <source>
        <dbReference type="EMBL" id="MEP0820423.1"/>
    </source>
</evidence>
<comment type="caution">
    <text evidence="2">The sequence shown here is derived from an EMBL/GenBank/DDBJ whole genome shotgun (WGS) entry which is preliminary data.</text>
</comment>
<dbReference type="Pfam" id="PF20613">
    <property type="entry name" value="HipA_2"/>
    <property type="match status" value="1"/>
</dbReference>
<dbReference type="RefSeq" id="WP_190435180.1">
    <property type="nucleotide sequence ID" value="NZ_JAMPKM010000029.1"/>
</dbReference>
<dbReference type="EMBL" id="JAMPKM010000029">
    <property type="protein sequence ID" value="MEP0820423.1"/>
    <property type="molecule type" value="Genomic_DNA"/>
</dbReference>